<proteinExistence type="predicted"/>
<organism evidence="1 2">
    <name type="scientific">Panagrolaimus sp. ES5</name>
    <dbReference type="NCBI Taxonomy" id="591445"/>
    <lineage>
        <taxon>Eukaryota</taxon>
        <taxon>Metazoa</taxon>
        <taxon>Ecdysozoa</taxon>
        <taxon>Nematoda</taxon>
        <taxon>Chromadorea</taxon>
        <taxon>Rhabditida</taxon>
        <taxon>Tylenchina</taxon>
        <taxon>Panagrolaimomorpha</taxon>
        <taxon>Panagrolaimoidea</taxon>
        <taxon>Panagrolaimidae</taxon>
        <taxon>Panagrolaimus</taxon>
    </lineage>
</organism>
<evidence type="ECO:0000313" key="1">
    <source>
        <dbReference type="Proteomes" id="UP000887579"/>
    </source>
</evidence>
<dbReference type="Proteomes" id="UP000887579">
    <property type="component" value="Unplaced"/>
</dbReference>
<sequence length="392" mass="43396">MIKEPIGGEQDFIQQLNITDPEPLYTLGERSWLFSAIAIGNIIGTIPLTWSNNRFGVRKTFGFYGFISGISTLLLPLFVETSFILAFLARALQGFGLAISLTSLGAIVSSWSSLQGAGTFISFLSMHVQFGAIMVMPISGALCTSSLGWPAVYYILGGLTLIFFLLFFLFYRDEPALHLNVSEKELEKIKAGRISMKVGEHPSVPYKRIIFDLPVIGIIVSCFGGSLGLQIMFQYGPTYLNKVLGFDLSKTGFAAALPYVFSVIVKIFAGPFSDLITCISDRGRIIFFNTMSQLPMCICFILMAAIPSEYGWIIQIAYSLVNSFSGLNAVGVAKCVQLMAQHHSHFIMTLMSLINSIVILILPPIVSFIAPDVRFFKHNFEQRNQKKFDSKF</sequence>
<protein>
    <submittedName>
        <fullName evidence="2">Major facilitator superfamily (MFS) profile domain-containing protein</fullName>
    </submittedName>
</protein>
<dbReference type="WBParaSite" id="ES5_v2.g18273.t1">
    <property type="protein sequence ID" value="ES5_v2.g18273.t1"/>
    <property type="gene ID" value="ES5_v2.g18273"/>
</dbReference>
<evidence type="ECO:0000313" key="2">
    <source>
        <dbReference type="WBParaSite" id="ES5_v2.g18273.t1"/>
    </source>
</evidence>
<name>A0AC34FM71_9BILA</name>
<reference evidence="2" key="1">
    <citation type="submission" date="2022-11" db="UniProtKB">
        <authorList>
            <consortium name="WormBaseParasite"/>
        </authorList>
    </citation>
    <scope>IDENTIFICATION</scope>
</reference>
<accession>A0AC34FM71</accession>